<evidence type="ECO:0000313" key="3">
    <source>
        <dbReference type="Proteomes" id="UP001497482"/>
    </source>
</evidence>
<gene>
    <name evidence="2" type="ORF">KC01_LOCUS21474</name>
</gene>
<protein>
    <submittedName>
        <fullName evidence="2">Uncharacterized protein</fullName>
    </submittedName>
</protein>
<dbReference type="EMBL" id="OZ035824">
    <property type="protein sequence ID" value="CAL1592192.1"/>
    <property type="molecule type" value="Genomic_DNA"/>
</dbReference>
<feature type="compositionally biased region" description="Low complexity" evidence="1">
    <location>
        <begin position="69"/>
        <end position="79"/>
    </location>
</feature>
<reference evidence="2 3" key="1">
    <citation type="submission" date="2024-04" db="EMBL/GenBank/DDBJ databases">
        <authorList>
            <person name="Waldvogel A.-M."/>
            <person name="Schoenle A."/>
        </authorList>
    </citation>
    <scope>NUCLEOTIDE SEQUENCE [LARGE SCALE GENOMIC DNA]</scope>
</reference>
<organism evidence="2 3">
    <name type="scientific">Knipowitschia caucasica</name>
    <name type="common">Caucasian dwarf goby</name>
    <name type="synonym">Pomatoschistus caucasicus</name>
    <dbReference type="NCBI Taxonomy" id="637954"/>
    <lineage>
        <taxon>Eukaryota</taxon>
        <taxon>Metazoa</taxon>
        <taxon>Chordata</taxon>
        <taxon>Craniata</taxon>
        <taxon>Vertebrata</taxon>
        <taxon>Euteleostomi</taxon>
        <taxon>Actinopterygii</taxon>
        <taxon>Neopterygii</taxon>
        <taxon>Teleostei</taxon>
        <taxon>Neoteleostei</taxon>
        <taxon>Acanthomorphata</taxon>
        <taxon>Gobiaria</taxon>
        <taxon>Gobiiformes</taxon>
        <taxon>Gobioidei</taxon>
        <taxon>Gobiidae</taxon>
        <taxon>Gobiinae</taxon>
        <taxon>Knipowitschia</taxon>
    </lineage>
</organism>
<feature type="region of interest" description="Disordered" evidence="1">
    <location>
        <begin position="64"/>
        <end position="87"/>
    </location>
</feature>
<dbReference type="AlphaFoldDB" id="A0AAV2KVY0"/>
<sequence length="87" mass="9149">MFVFMGGGGGGGGGGWGGGGGGGGGGCVSWFNQPVCVHEWRDPQMAWCIENELLLFSRARLEVENQAPSASWSRAWRSSTDSGLIRD</sequence>
<keyword evidence="3" id="KW-1185">Reference proteome</keyword>
<dbReference type="Proteomes" id="UP001497482">
    <property type="component" value="Chromosome 2"/>
</dbReference>
<evidence type="ECO:0000313" key="2">
    <source>
        <dbReference type="EMBL" id="CAL1592192.1"/>
    </source>
</evidence>
<name>A0AAV2KVY0_KNICA</name>
<evidence type="ECO:0000256" key="1">
    <source>
        <dbReference type="SAM" id="MobiDB-lite"/>
    </source>
</evidence>
<proteinExistence type="predicted"/>
<accession>A0AAV2KVY0</accession>